<dbReference type="InterPro" id="IPR004087">
    <property type="entry name" value="KH_dom"/>
</dbReference>
<evidence type="ECO:0000256" key="16">
    <source>
        <dbReference type="ARBA" id="ARBA00023306"/>
    </source>
</evidence>
<feature type="compositionally biased region" description="Low complexity" evidence="20">
    <location>
        <begin position="177"/>
        <end position="195"/>
    </location>
</feature>
<feature type="compositionally biased region" description="Pro residues" evidence="20">
    <location>
        <begin position="230"/>
        <end position="246"/>
    </location>
</feature>
<dbReference type="AlphaFoldDB" id="A0A3Q2E992"/>
<dbReference type="GO" id="GO:0017124">
    <property type="term" value="F:SH3 domain binding"/>
    <property type="evidence" value="ECO:0007669"/>
    <property type="project" value="UniProtKB-KW"/>
</dbReference>
<feature type="compositionally biased region" description="Polar residues" evidence="20">
    <location>
        <begin position="335"/>
        <end position="352"/>
    </location>
</feature>
<dbReference type="GO" id="GO:0006397">
    <property type="term" value="P:mRNA processing"/>
    <property type="evidence" value="ECO:0007669"/>
    <property type="project" value="UniProtKB-KW"/>
</dbReference>
<keyword evidence="23" id="KW-1185">Reference proteome</keyword>
<dbReference type="Pfam" id="PF22675">
    <property type="entry name" value="KH-I_KHDC4-BBP"/>
    <property type="match status" value="1"/>
</dbReference>
<feature type="region of interest" description="Disordered" evidence="20">
    <location>
        <begin position="327"/>
        <end position="413"/>
    </location>
</feature>
<dbReference type="InterPro" id="IPR032571">
    <property type="entry name" value="Qua1_dom"/>
</dbReference>
<evidence type="ECO:0000259" key="21">
    <source>
        <dbReference type="SMART" id="SM00322"/>
    </source>
</evidence>
<dbReference type="PANTHER" id="PTHR11208:SF30">
    <property type="entry name" value="KH DOMAIN-CONTAINING, RNA-BINDING, SIGNAL TRANSDUCTION-ASSOCIATED PROTEIN 1"/>
    <property type="match status" value="1"/>
</dbReference>
<evidence type="ECO:0000256" key="2">
    <source>
        <dbReference type="ARBA" id="ARBA00004370"/>
    </source>
</evidence>
<evidence type="ECO:0000256" key="3">
    <source>
        <dbReference type="ARBA" id="ARBA00004496"/>
    </source>
</evidence>
<dbReference type="InterPro" id="IPR036612">
    <property type="entry name" value="KH_dom_type_1_sf"/>
</dbReference>
<keyword evidence="8" id="KW-0507">mRNA processing</keyword>
<keyword evidence="14" id="KW-0804">Transcription</keyword>
<protein>
    <recommendedName>
        <fullName evidence="17">KH domain-containing, RNA-binding, signal transduction-associated protein 1</fullName>
    </recommendedName>
    <alternativeName>
        <fullName evidence="18">Src-associated in mitosis 68 kDa protein</fullName>
    </alternativeName>
</protein>
<keyword evidence="13" id="KW-0472">Membrane</keyword>
<dbReference type="InterPro" id="IPR045071">
    <property type="entry name" value="BBP-like"/>
</dbReference>
<evidence type="ECO:0000313" key="22">
    <source>
        <dbReference type="Ensembl" id="ENSCVAP00000028762.1"/>
    </source>
</evidence>
<feature type="compositionally biased region" description="Polar residues" evidence="20">
    <location>
        <begin position="403"/>
        <end position="413"/>
    </location>
</feature>
<evidence type="ECO:0000256" key="1">
    <source>
        <dbReference type="ARBA" id="ARBA00004123"/>
    </source>
</evidence>
<evidence type="ECO:0000256" key="8">
    <source>
        <dbReference type="ARBA" id="ARBA00022664"/>
    </source>
</evidence>
<dbReference type="GO" id="GO:0005634">
    <property type="term" value="C:nucleus"/>
    <property type="evidence" value="ECO:0007669"/>
    <property type="project" value="UniProtKB-SubCell"/>
</dbReference>
<evidence type="ECO:0000256" key="13">
    <source>
        <dbReference type="ARBA" id="ARBA00023136"/>
    </source>
</evidence>
<feature type="compositionally biased region" description="Gly residues" evidence="20">
    <location>
        <begin position="196"/>
        <end position="216"/>
    </location>
</feature>
<dbReference type="SUPFAM" id="SSF54791">
    <property type="entry name" value="Eukaryotic type KH-domain (KH-domain type I)"/>
    <property type="match status" value="1"/>
</dbReference>
<keyword evidence="6" id="KW-0963">Cytoplasm</keyword>
<proteinExistence type="inferred from homology"/>
<keyword evidence="16" id="KW-0131">Cell cycle</keyword>
<dbReference type="SMART" id="SM00322">
    <property type="entry name" value="KH"/>
    <property type="match status" value="1"/>
</dbReference>
<keyword evidence="5" id="KW-0488">Methylation</keyword>
<reference evidence="22" key="1">
    <citation type="submission" date="2025-08" db="UniProtKB">
        <authorList>
            <consortium name="Ensembl"/>
        </authorList>
    </citation>
    <scope>IDENTIFICATION</scope>
</reference>
<dbReference type="PROSITE" id="PS50084">
    <property type="entry name" value="KH_TYPE_1"/>
    <property type="match status" value="1"/>
</dbReference>
<comment type="similarity">
    <text evidence="4">Belongs to the KHDRBS family.</text>
</comment>
<dbReference type="Ensembl" id="ENSCVAT00000021085.1">
    <property type="protein sequence ID" value="ENSCVAP00000028762.1"/>
    <property type="gene ID" value="ENSCVAG00000016032.1"/>
</dbReference>
<dbReference type="InterPro" id="IPR055256">
    <property type="entry name" value="KH_1_KHDC4/BBP-like"/>
</dbReference>
<comment type="subcellular location">
    <subcellularLocation>
        <location evidence="3">Cytoplasm</location>
    </subcellularLocation>
    <subcellularLocation>
        <location evidence="2">Membrane</location>
    </subcellularLocation>
    <subcellularLocation>
        <location evidence="1">Nucleus</location>
    </subcellularLocation>
</comment>
<keyword evidence="12" id="KW-0729">SH3-binding</keyword>
<feature type="compositionally biased region" description="Gly residues" evidence="20">
    <location>
        <begin position="155"/>
        <end position="176"/>
    </location>
</feature>
<sequence length="413" mass="44640">MVFFCFVEIDRVQKGDSKKETETYLDLFTVKNIKLKERVLIPVKQYPKFNFVGKILGPQGNTIKRLQEETGAKISVLGKGSMRDKAKEENLRKGGEPKYAHLSMELHVFIEVYAPVPDAYLRMGHAMEEVKKFLFPDMMDDICQEQFMEMGYLNGGQEHGGRGRGGMPIRGRGGPPAGAQRGRGMPPHAAAARGGVSRGGPARGGAVRGAPAGRGGPPAAPARGAVAPRARPPAGGPPQRMAPPPAHQHTTGTAAESYDEYVSLCSGCSLLSKTFRTDSDVLTLLIPEHPPLYPLLCRATMRATQTPPTSRTTAITISRRRNQNIMTTDTEKQQSHMSRMPKTTGTAPSEQLQGKPLPPPEVAARRTGSTRTDSTEADPPPLVLPRQPPVCHGSSRFKKPDKSTATGHQTSGA</sequence>
<feature type="compositionally biased region" description="Pro residues" evidence="20">
    <location>
        <begin position="378"/>
        <end position="388"/>
    </location>
</feature>
<keyword evidence="7" id="KW-0597">Phosphoprotein</keyword>
<dbReference type="GO" id="GO:0000381">
    <property type="term" value="P:regulation of alternative mRNA splicing, via spliceosome"/>
    <property type="evidence" value="ECO:0007669"/>
    <property type="project" value="TreeGrafter"/>
</dbReference>
<accession>A0A3Q2E992</accession>
<dbReference type="PANTHER" id="PTHR11208">
    <property type="entry name" value="RNA-BINDING PROTEIN RELATED"/>
    <property type="match status" value="1"/>
</dbReference>
<dbReference type="GeneTree" id="ENSGT00940000155718"/>
<reference evidence="22" key="2">
    <citation type="submission" date="2025-09" db="UniProtKB">
        <authorList>
            <consortium name="Ensembl"/>
        </authorList>
    </citation>
    <scope>IDENTIFICATION</scope>
</reference>
<keyword evidence="11" id="KW-0805">Transcription regulation</keyword>
<dbReference type="Gene3D" id="3.30.1370.10">
    <property type="entry name" value="K Homology domain, type 1"/>
    <property type="match status" value="1"/>
</dbReference>
<keyword evidence="10" id="KW-0007">Acetylation</keyword>
<evidence type="ECO:0000256" key="11">
    <source>
        <dbReference type="ARBA" id="ARBA00023015"/>
    </source>
</evidence>
<evidence type="ECO:0000256" key="15">
    <source>
        <dbReference type="ARBA" id="ARBA00023242"/>
    </source>
</evidence>
<evidence type="ECO:0000313" key="23">
    <source>
        <dbReference type="Proteomes" id="UP000265020"/>
    </source>
</evidence>
<keyword evidence="15" id="KW-0539">Nucleus</keyword>
<feature type="region of interest" description="Disordered" evidence="20">
    <location>
        <begin position="155"/>
        <end position="254"/>
    </location>
</feature>
<evidence type="ECO:0000256" key="10">
    <source>
        <dbReference type="ARBA" id="ARBA00022990"/>
    </source>
</evidence>
<evidence type="ECO:0000256" key="5">
    <source>
        <dbReference type="ARBA" id="ARBA00022481"/>
    </source>
</evidence>
<dbReference type="STRING" id="28743.ENSCVAP00000028762"/>
<dbReference type="Proteomes" id="UP000265020">
    <property type="component" value="Unassembled WGS sequence"/>
</dbReference>
<dbReference type="GO" id="GO:0003730">
    <property type="term" value="F:mRNA 3'-UTR binding"/>
    <property type="evidence" value="ECO:0007669"/>
    <property type="project" value="Ensembl"/>
</dbReference>
<evidence type="ECO:0000256" key="9">
    <source>
        <dbReference type="ARBA" id="ARBA00022884"/>
    </source>
</evidence>
<evidence type="ECO:0000256" key="4">
    <source>
        <dbReference type="ARBA" id="ARBA00010174"/>
    </source>
</evidence>
<dbReference type="GO" id="GO:0016020">
    <property type="term" value="C:membrane"/>
    <property type="evidence" value="ECO:0007669"/>
    <property type="project" value="UniProtKB-SubCell"/>
</dbReference>
<keyword evidence="9 19" id="KW-0694">RNA-binding</keyword>
<evidence type="ECO:0000256" key="17">
    <source>
        <dbReference type="ARBA" id="ARBA00070445"/>
    </source>
</evidence>
<feature type="domain" description="K Homology" evidence="21">
    <location>
        <begin position="33"/>
        <end position="132"/>
    </location>
</feature>
<dbReference type="FunFam" id="3.30.1370.10:FF:000036">
    <property type="entry name" value="KH RNA binding domain containing, signal transduction associated 1"/>
    <property type="match status" value="1"/>
</dbReference>
<dbReference type="GO" id="GO:0005737">
    <property type="term" value="C:cytoplasm"/>
    <property type="evidence" value="ECO:0007669"/>
    <property type="project" value="UniProtKB-SubCell"/>
</dbReference>
<evidence type="ECO:0000256" key="18">
    <source>
        <dbReference type="ARBA" id="ARBA00078343"/>
    </source>
</evidence>
<organism evidence="22 23">
    <name type="scientific">Cyprinodon variegatus</name>
    <name type="common">Sheepshead minnow</name>
    <dbReference type="NCBI Taxonomy" id="28743"/>
    <lineage>
        <taxon>Eukaryota</taxon>
        <taxon>Metazoa</taxon>
        <taxon>Chordata</taxon>
        <taxon>Craniata</taxon>
        <taxon>Vertebrata</taxon>
        <taxon>Euteleostomi</taxon>
        <taxon>Actinopterygii</taxon>
        <taxon>Neopterygii</taxon>
        <taxon>Teleostei</taxon>
        <taxon>Neoteleostei</taxon>
        <taxon>Acanthomorphata</taxon>
        <taxon>Ovalentaria</taxon>
        <taxon>Atherinomorphae</taxon>
        <taxon>Cyprinodontiformes</taxon>
        <taxon>Cyprinodontidae</taxon>
        <taxon>Cyprinodon</taxon>
    </lineage>
</organism>
<evidence type="ECO:0000256" key="14">
    <source>
        <dbReference type="ARBA" id="ARBA00023163"/>
    </source>
</evidence>
<evidence type="ECO:0000256" key="7">
    <source>
        <dbReference type="ARBA" id="ARBA00022553"/>
    </source>
</evidence>
<evidence type="ECO:0000256" key="12">
    <source>
        <dbReference type="ARBA" id="ARBA00023036"/>
    </source>
</evidence>
<evidence type="ECO:0000256" key="19">
    <source>
        <dbReference type="PROSITE-ProRule" id="PRU00117"/>
    </source>
</evidence>
<name>A0A3Q2E992_CYPVA</name>
<evidence type="ECO:0000256" key="6">
    <source>
        <dbReference type="ARBA" id="ARBA00022490"/>
    </source>
</evidence>
<dbReference type="GO" id="GO:0008143">
    <property type="term" value="F:poly(A) binding"/>
    <property type="evidence" value="ECO:0007669"/>
    <property type="project" value="TreeGrafter"/>
</dbReference>
<dbReference type="Pfam" id="PF16274">
    <property type="entry name" value="Qua1"/>
    <property type="match status" value="1"/>
</dbReference>
<evidence type="ECO:0000256" key="20">
    <source>
        <dbReference type="SAM" id="MobiDB-lite"/>
    </source>
</evidence>